<accession>A0A1I3FRB3</accession>
<dbReference type="AlphaFoldDB" id="A0A1I3FRB3"/>
<keyword evidence="2" id="KW-1185">Reference proteome</keyword>
<name>A0A1I3FRB3_9GAMM</name>
<protein>
    <submittedName>
        <fullName evidence="1">Uncharacterized protein</fullName>
    </submittedName>
</protein>
<evidence type="ECO:0000313" key="1">
    <source>
        <dbReference type="EMBL" id="SFI13773.1"/>
    </source>
</evidence>
<evidence type="ECO:0000313" key="2">
    <source>
        <dbReference type="Proteomes" id="UP000199040"/>
    </source>
</evidence>
<sequence>MTASTSMAVSDTRQQLIELVVCDFIAQDADPRETTADDMLTAMSESLHWDALDADAHIDDELADADQLIRQIFTEYCLVKDALEGKATADGALIKVYTDAEAKAEAQFLFA</sequence>
<dbReference type="RefSeq" id="WP_143097628.1">
    <property type="nucleotide sequence ID" value="NZ_FOPY01000020.1"/>
</dbReference>
<proteinExistence type="predicted"/>
<dbReference type="Proteomes" id="UP000199040">
    <property type="component" value="Unassembled WGS sequence"/>
</dbReference>
<organism evidence="1 2">
    <name type="scientific">Modicisalibacter xianhensis</name>
    <dbReference type="NCBI Taxonomy" id="442341"/>
    <lineage>
        <taxon>Bacteria</taxon>
        <taxon>Pseudomonadati</taxon>
        <taxon>Pseudomonadota</taxon>
        <taxon>Gammaproteobacteria</taxon>
        <taxon>Oceanospirillales</taxon>
        <taxon>Halomonadaceae</taxon>
        <taxon>Modicisalibacter</taxon>
    </lineage>
</organism>
<gene>
    <name evidence="1" type="ORF">SAMN04487959_12057</name>
</gene>
<reference evidence="1 2" key="1">
    <citation type="submission" date="2016-10" db="EMBL/GenBank/DDBJ databases">
        <authorList>
            <person name="de Groot N.N."/>
        </authorList>
    </citation>
    <scope>NUCLEOTIDE SEQUENCE [LARGE SCALE GENOMIC DNA]</scope>
    <source>
        <strain evidence="1 2">CGMCC 1.6848</strain>
    </source>
</reference>
<dbReference type="EMBL" id="FOPY01000020">
    <property type="protein sequence ID" value="SFI13773.1"/>
    <property type="molecule type" value="Genomic_DNA"/>
</dbReference>